<feature type="region of interest" description="Disordered" evidence="1">
    <location>
        <begin position="1"/>
        <end position="42"/>
    </location>
</feature>
<dbReference type="AlphaFoldDB" id="A0AAE3VTM8"/>
<organism evidence="2 3">
    <name type="scientific">Catenuloplanes indicus</name>
    <dbReference type="NCBI Taxonomy" id="137267"/>
    <lineage>
        <taxon>Bacteria</taxon>
        <taxon>Bacillati</taxon>
        <taxon>Actinomycetota</taxon>
        <taxon>Actinomycetes</taxon>
        <taxon>Micromonosporales</taxon>
        <taxon>Micromonosporaceae</taxon>
        <taxon>Catenuloplanes</taxon>
    </lineage>
</organism>
<proteinExistence type="predicted"/>
<evidence type="ECO:0000313" key="2">
    <source>
        <dbReference type="EMBL" id="MDQ0363621.1"/>
    </source>
</evidence>
<dbReference type="RefSeq" id="WP_307234392.1">
    <property type="nucleotide sequence ID" value="NZ_JAUSUZ010000001.1"/>
</dbReference>
<evidence type="ECO:0000313" key="3">
    <source>
        <dbReference type="Proteomes" id="UP001240236"/>
    </source>
</evidence>
<name>A0AAE3VTM8_9ACTN</name>
<dbReference type="EMBL" id="JAUSUZ010000001">
    <property type="protein sequence ID" value="MDQ0363621.1"/>
    <property type="molecule type" value="Genomic_DNA"/>
</dbReference>
<reference evidence="2 3" key="1">
    <citation type="submission" date="2023-07" db="EMBL/GenBank/DDBJ databases">
        <title>Sequencing the genomes of 1000 actinobacteria strains.</title>
        <authorList>
            <person name="Klenk H.-P."/>
        </authorList>
    </citation>
    <scope>NUCLEOTIDE SEQUENCE [LARGE SCALE GENOMIC DNA]</scope>
    <source>
        <strain evidence="2 3">DSM 44709</strain>
    </source>
</reference>
<comment type="caution">
    <text evidence="2">The sequence shown here is derived from an EMBL/GenBank/DDBJ whole genome shotgun (WGS) entry which is preliminary data.</text>
</comment>
<keyword evidence="3" id="KW-1185">Reference proteome</keyword>
<accession>A0AAE3VTM8</accession>
<gene>
    <name evidence="2" type="ORF">J2S42_000290</name>
</gene>
<protein>
    <submittedName>
        <fullName evidence="2">Uncharacterized protein</fullName>
    </submittedName>
</protein>
<evidence type="ECO:0000256" key="1">
    <source>
        <dbReference type="SAM" id="MobiDB-lite"/>
    </source>
</evidence>
<dbReference type="Proteomes" id="UP001240236">
    <property type="component" value="Unassembled WGS sequence"/>
</dbReference>
<sequence length="42" mass="4280">MIKIHVDGTSLEAPDGTVPVPAQGADSATSTWDGVRDQGDSP</sequence>